<proteinExistence type="predicted"/>
<organism evidence="1 2">
    <name type="scientific">Dimargaris verticillata</name>
    <dbReference type="NCBI Taxonomy" id="2761393"/>
    <lineage>
        <taxon>Eukaryota</taxon>
        <taxon>Fungi</taxon>
        <taxon>Fungi incertae sedis</taxon>
        <taxon>Zoopagomycota</taxon>
        <taxon>Kickxellomycotina</taxon>
        <taxon>Dimargaritomycetes</taxon>
        <taxon>Dimargaritales</taxon>
        <taxon>Dimargaritaceae</taxon>
        <taxon>Dimargaris</taxon>
    </lineage>
</organism>
<protein>
    <submittedName>
        <fullName evidence="1">Uncharacterized protein</fullName>
    </submittedName>
</protein>
<dbReference type="EMBL" id="JANBQB010001478">
    <property type="protein sequence ID" value="KAJ1971174.1"/>
    <property type="molecule type" value="Genomic_DNA"/>
</dbReference>
<gene>
    <name evidence="1" type="ORF">H4R34_005826</name>
</gene>
<comment type="caution">
    <text evidence="1">The sequence shown here is derived from an EMBL/GenBank/DDBJ whole genome shotgun (WGS) entry which is preliminary data.</text>
</comment>
<reference evidence="1" key="1">
    <citation type="submission" date="2022-07" db="EMBL/GenBank/DDBJ databases">
        <title>Phylogenomic reconstructions and comparative analyses of Kickxellomycotina fungi.</title>
        <authorList>
            <person name="Reynolds N.K."/>
            <person name="Stajich J.E."/>
            <person name="Barry K."/>
            <person name="Grigoriev I.V."/>
            <person name="Crous P."/>
            <person name="Smith M.E."/>
        </authorList>
    </citation>
    <scope>NUCLEOTIDE SEQUENCE</scope>
    <source>
        <strain evidence="1">RSA 567</strain>
    </source>
</reference>
<accession>A0A9W8AZU9</accession>
<evidence type="ECO:0000313" key="2">
    <source>
        <dbReference type="Proteomes" id="UP001151582"/>
    </source>
</evidence>
<dbReference type="Proteomes" id="UP001151582">
    <property type="component" value="Unassembled WGS sequence"/>
</dbReference>
<evidence type="ECO:0000313" key="1">
    <source>
        <dbReference type="EMBL" id="KAJ1971174.1"/>
    </source>
</evidence>
<sequence length="64" mass="7368">MTYPIDTIHHQVDEKVKTFDSMLQSDMLRGSGEVGFNAHKTTTRRNDDQNTVEFARLTKALKRS</sequence>
<keyword evidence="2" id="KW-1185">Reference proteome</keyword>
<dbReference type="AlphaFoldDB" id="A0A9W8AZU9"/>
<name>A0A9W8AZU9_9FUNG</name>